<keyword evidence="2" id="KW-1185">Reference proteome</keyword>
<dbReference type="AlphaFoldDB" id="A0A2T4C592"/>
<accession>A0A2T4C592</accession>
<evidence type="ECO:0000313" key="2">
    <source>
        <dbReference type="Proteomes" id="UP000240760"/>
    </source>
</evidence>
<protein>
    <submittedName>
        <fullName evidence="1">Uncharacterized protein</fullName>
    </submittedName>
</protein>
<sequence>MQTRRKGRTGIWRRGNLLALLCIIYASPFRVKGKKLQLLLHFDMSRGLAGWLAGWLADSPGTFFSDLIPLPLSCHFCFSFFLTSSKLQYRDPGCWSCLISHTPGNLFAFFARSRTSRLGFWRSGKLNRGRGASAGPNSWELPLGIELIALQPCSGRAGERDSSTTGKIGTDGLIRQADFSRYTHWPSSRLRV</sequence>
<reference evidence="1 2" key="1">
    <citation type="submission" date="2016-07" db="EMBL/GenBank/DDBJ databases">
        <title>Multiple horizontal gene transfer events from other fungi enriched the ability of initially mycotrophic Trichoderma (Ascomycota) to feed on dead plant biomass.</title>
        <authorList>
            <consortium name="DOE Joint Genome Institute"/>
            <person name="Aerts A."/>
            <person name="Atanasova L."/>
            <person name="Chenthamara K."/>
            <person name="Zhang J."/>
            <person name="Grujic M."/>
            <person name="Henrissat B."/>
            <person name="Kuo A."/>
            <person name="Salamov A."/>
            <person name="Lipzen A."/>
            <person name="Labutti K."/>
            <person name="Barry K."/>
            <person name="Miao Y."/>
            <person name="Rahimi M.J."/>
            <person name="Shen Q."/>
            <person name="Grigoriev I.V."/>
            <person name="Kubicek C.P."/>
            <person name="Druzhinina I.S."/>
        </authorList>
    </citation>
    <scope>NUCLEOTIDE SEQUENCE [LARGE SCALE GENOMIC DNA]</scope>
    <source>
        <strain evidence="1 2">ATCC 18648</strain>
    </source>
</reference>
<organism evidence="1 2">
    <name type="scientific">Trichoderma longibrachiatum ATCC 18648</name>
    <dbReference type="NCBI Taxonomy" id="983965"/>
    <lineage>
        <taxon>Eukaryota</taxon>
        <taxon>Fungi</taxon>
        <taxon>Dikarya</taxon>
        <taxon>Ascomycota</taxon>
        <taxon>Pezizomycotina</taxon>
        <taxon>Sordariomycetes</taxon>
        <taxon>Hypocreomycetidae</taxon>
        <taxon>Hypocreales</taxon>
        <taxon>Hypocreaceae</taxon>
        <taxon>Trichoderma</taxon>
    </lineage>
</organism>
<gene>
    <name evidence="1" type="ORF">M440DRAFT_301628</name>
</gene>
<dbReference type="Proteomes" id="UP000240760">
    <property type="component" value="Unassembled WGS sequence"/>
</dbReference>
<dbReference type="EMBL" id="KZ679131">
    <property type="protein sequence ID" value="PTB76731.1"/>
    <property type="molecule type" value="Genomic_DNA"/>
</dbReference>
<proteinExistence type="predicted"/>
<evidence type="ECO:0000313" key="1">
    <source>
        <dbReference type="EMBL" id="PTB76731.1"/>
    </source>
</evidence>
<name>A0A2T4C592_TRILO</name>